<proteinExistence type="predicted"/>
<organism evidence="2 3">
    <name type="scientific">Streblomastix strix</name>
    <dbReference type="NCBI Taxonomy" id="222440"/>
    <lineage>
        <taxon>Eukaryota</taxon>
        <taxon>Metamonada</taxon>
        <taxon>Preaxostyla</taxon>
        <taxon>Oxymonadida</taxon>
        <taxon>Streblomastigidae</taxon>
        <taxon>Streblomastix</taxon>
    </lineage>
</organism>
<dbReference type="InterPro" id="IPR019448">
    <property type="entry name" value="NT-C2"/>
</dbReference>
<feature type="domain" description="C2 NT-type" evidence="1">
    <location>
        <begin position="1"/>
        <end position="132"/>
    </location>
</feature>
<name>A0A5J4V3H9_9EUKA</name>
<gene>
    <name evidence="2" type="ORF">EZS28_027431</name>
</gene>
<reference evidence="2 3" key="1">
    <citation type="submission" date="2019-03" db="EMBL/GenBank/DDBJ databases">
        <title>Single cell metagenomics reveals metabolic interactions within the superorganism composed of flagellate Streblomastix strix and complex community of Bacteroidetes bacteria on its surface.</title>
        <authorList>
            <person name="Treitli S.C."/>
            <person name="Kolisko M."/>
            <person name="Husnik F."/>
            <person name="Keeling P."/>
            <person name="Hampl V."/>
        </authorList>
    </citation>
    <scope>NUCLEOTIDE SEQUENCE [LARGE SCALE GENOMIC DNA]</scope>
    <source>
        <strain evidence="2">ST1C</strain>
    </source>
</reference>
<evidence type="ECO:0000313" key="3">
    <source>
        <dbReference type="Proteomes" id="UP000324800"/>
    </source>
</evidence>
<dbReference type="InterPro" id="IPR039931">
    <property type="entry name" value="EEIG1/2-like"/>
</dbReference>
<accession>A0A5J4V3H9</accession>
<dbReference type="Pfam" id="PF10358">
    <property type="entry name" value="NT-C2"/>
    <property type="match status" value="1"/>
</dbReference>
<dbReference type="InterPro" id="IPR035892">
    <property type="entry name" value="C2_domain_sf"/>
</dbReference>
<dbReference type="AlphaFoldDB" id="A0A5J4V3H9"/>
<dbReference type="SUPFAM" id="SSF49562">
    <property type="entry name" value="C2 domain (Calcium/lipid-binding domain, CaLB)"/>
    <property type="match status" value="1"/>
</dbReference>
<dbReference type="PROSITE" id="PS51840">
    <property type="entry name" value="C2_NT"/>
    <property type="match status" value="1"/>
</dbReference>
<dbReference type="PANTHER" id="PTHR21456">
    <property type="entry name" value="FAMILY WITH SEQUENCE SIMILARITY 102"/>
    <property type="match status" value="1"/>
</dbReference>
<dbReference type="Proteomes" id="UP000324800">
    <property type="component" value="Unassembled WGS sequence"/>
</dbReference>
<protein>
    <recommendedName>
        <fullName evidence="1">C2 NT-type domain-containing protein</fullName>
    </recommendedName>
</protein>
<evidence type="ECO:0000259" key="1">
    <source>
        <dbReference type="PROSITE" id="PS51840"/>
    </source>
</evidence>
<dbReference type="EMBL" id="SNRW01010087">
    <property type="protein sequence ID" value="KAA6377043.1"/>
    <property type="molecule type" value="Genomic_DNA"/>
</dbReference>
<dbReference type="OrthoDB" id="3365224at2759"/>
<sequence>MSKFHVAFSTTLTIQALHKFPLSNTKIFVKIKPPSGEKLFTSIKTAQNETVVWNESFQFNSKIELQKNSLLADSVVRLSIRQPDNSNGFIRIGIVNINLAVMANKNLQNPRRYILENAKINTLLIVQVQMIPLFYHKMNHRIQIFICN</sequence>
<dbReference type="PANTHER" id="PTHR21456:SF1">
    <property type="entry name" value="C2 NT-TYPE DOMAIN-CONTAINING PROTEIN"/>
    <property type="match status" value="1"/>
</dbReference>
<comment type="caution">
    <text evidence="2">The sequence shown here is derived from an EMBL/GenBank/DDBJ whole genome shotgun (WGS) entry which is preliminary data.</text>
</comment>
<evidence type="ECO:0000313" key="2">
    <source>
        <dbReference type="EMBL" id="KAA6377043.1"/>
    </source>
</evidence>